<organism evidence="4 5">
    <name type="scientific">Cronobacter dublinensis</name>
    <dbReference type="NCBI Taxonomy" id="413497"/>
    <lineage>
        <taxon>Bacteria</taxon>
        <taxon>Pseudomonadati</taxon>
        <taxon>Pseudomonadota</taxon>
        <taxon>Gammaproteobacteria</taxon>
        <taxon>Enterobacterales</taxon>
        <taxon>Enterobacteriaceae</taxon>
        <taxon>Cronobacter</taxon>
    </lineage>
</organism>
<keyword evidence="1" id="KW-0812">Transmembrane</keyword>
<protein>
    <submittedName>
        <fullName evidence="4">DUF4231 domain-containing protein</fullName>
    </submittedName>
</protein>
<gene>
    <name evidence="4" type="ORF">EHJ13_21395</name>
</gene>
<sequence length="290" mass="34150">MKYPSLYDFTNKRSASYQRRYFFLLRFEYCILICSAVNAFINYKEKYVVALFLFSTLMLLMVFNFKKKYEQEWYKYRAITESIKTVSWKFSMRAEPFNDESEARNIELLSKYLGEIVGGSEFISKSIDPKKIDESTITEDMKKIRLLTFEQRRDVYVDGRITDQRDWYVAKAQFNKDAGKKWNMGMFFIYAIAFFCCLFNAYISESDNAIPISVLTTVASSLVGWIQVKRYSELSASYLLTAHEIGVIKEQSSYISSESDFSSFIRDAETAFSREHTQWIARRVANRKTR</sequence>
<feature type="transmembrane region" description="Helical" evidence="1">
    <location>
        <begin position="21"/>
        <end position="41"/>
    </location>
</feature>
<evidence type="ECO:0000313" key="4">
    <source>
        <dbReference type="EMBL" id="NCH89967.1"/>
    </source>
</evidence>
<feature type="domain" description="SMODS and SLOG-associating 2TM effector" evidence="2">
    <location>
        <begin position="156"/>
        <end position="279"/>
    </location>
</feature>
<dbReference type="Pfam" id="PF18181">
    <property type="entry name" value="SLATT_1"/>
    <property type="match status" value="1"/>
</dbReference>
<dbReference type="AlphaFoldDB" id="A0A9Q4XQP3"/>
<evidence type="ECO:0000259" key="3">
    <source>
        <dbReference type="Pfam" id="PF18184"/>
    </source>
</evidence>
<reference evidence="4" key="1">
    <citation type="submission" date="2018-11" db="EMBL/GenBank/DDBJ databases">
        <title>Genomics analysis of Putative Virulence Factors on Adhesion and Cytotoxicity for Cronobacter spp.</title>
        <authorList>
            <person name="Cui J."/>
        </authorList>
    </citation>
    <scope>NUCLEOTIDE SEQUENCE</scope>
    <source>
        <strain evidence="4">SD69</strain>
    </source>
</reference>
<feature type="transmembrane region" description="Helical" evidence="1">
    <location>
        <begin position="184"/>
        <end position="203"/>
    </location>
</feature>
<accession>A0A9Q4XQP3</accession>
<proteinExistence type="predicted"/>
<dbReference type="InterPro" id="IPR041116">
    <property type="entry name" value="SLATT_3"/>
</dbReference>
<dbReference type="InterPro" id="IPR040884">
    <property type="entry name" value="SLATT_1"/>
</dbReference>
<keyword evidence="1" id="KW-1133">Transmembrane helix</keyword>
<comment type="caution">
    <text evidence="4">The sequence shown here is derived from an EMBL/GenBank/DDBJ whole genome shotgun (WGS) entry which is preliminary data.</text>
</comment>
<feature type="transmembrane region" description="Helical" evidence="1">
    <location>
        <begin position="47"/>
        <end position="65"/>
    </location>
</feature>
<feature type="transmembrane region" description="Helical" evidence="1">
    <location>
        <begin position="209"/>
        <end position="228"/>
    </location>
</feature>
<dbReference type="EMBL" id="RPBY01000013">
    <property type="protein sequence ID" value="NCH89967.1"/>
    <property type="molecule type" value="Genomic_DNA"/>
</dbReference>
<dbReference type="NCBIfam" id="NF033610">
    <property type="entry name" value="SLATT_3"/>
    <property type="match status" value="1"/>
</dbReference>
<evidence type="ECO:0000256" key="1">
    <source>
        <dbReference type="SAM" id="Phobius"/>
    </source>
</evidence>
<feature type="domain" description="SMODS and SLOG-associating 2TM effector" evidence="3">
    <location>
        <begin position="4"/>
        <end position="153"/>
    </location>
</feature>
<dbReference type="Pfam" id="PF18184">
    <property type="entry name" value="SLATT_3"/>
    <property type="match status" value="1"/>
</dbReference>
<name>A0A9Q4XQP3_9ENTR</name>
<dbReference type="NCBIfam" id="NF033634">
    <property type="entry name" value="SLATT_1"/>
    <property type="match status" value="1"/>
</dbReference>
<dbReference type="Proteomes" id="UP000778262">
    <property type="component" value="Unassembled WGS sequence"/>
</dbReference>
<evidence type="ECO:0000313" key="5">
    <source>
        <dbReference type="Proteomes" id="UP000778262"/>
    </source>
</evidence>
<evidence type="ECO:0000259" key="2">
    <source>
        <dbReference type="Pfam" id="PF18181"/>
    </source>
</evidence>
<dbReference type="RefSeq" id="WP_105640936.1">
    <property type="nucleotide sequence ID" value="NZ_NRNP01000014.1"/>
</dbReference>
<keyword evidence="1" id="KW-0472">Membrane</keyword>